<dbReference type="Gene3D" id="1.10.357.10">
    <property type="entry name" value="Tetracycline Repressor, domain 2"/>
    <property type="match status" value="1"/>
</dbReference>
<dbReference type="GO" id="GO:0003700">
    <property type="term" value="F:DNA-binding transcription factor activity"/>
    <property type="evidence" value="ECO:0007669"/>
    <property type="project" value="TreeGrafter"/>
</dbReference>
<dbReference type="PRINTS" id="PR00455">
    <property type="entry name" value="HTHTETR"/>
</dbReference>
<dbReference type="Pfam" id="PF00440">
    <property type="entry name" value="TetR_N"/>
    <property type="match status" value="1"/>
</dbReference>
<dbReference type="Proteomes" id="UP000323221">
    <property type="component" value="Unassembled WGS sequence"/>
</dbReference>
<reference evidence="6 7" key="1">
    <citation type="submission" date="2019-08" db="EMBL/GenBank/DDBJ databases">
        <title>Agrococcus lahaulensis sp. nov., isolated from a cold desert of the Indian Himalayas.</title>
        <authorList>
            <person name="Qu J.H."/>
        </authorList>
    </citation>
    <scope>NUCLEOTIDE SEQUENCE [LARGE SCALE GENOMIC DNA]</scope>
    <source>
        <strain evidence="6 7">NS18</strain>
    </source>
</reference>
<comment type="caution">
    <text evidence="6">The sequence shown here is derived from an EMBL/GenBank/DDBJ whole genome shotgun (WGS) entry which is preliminary data.</text>
</comment>
<dbReference type="EMBL" id="VOIR01000014">
    <property type="protein sequence ID" value="KAA6433020.1"/>
    <property type="molecule type" value="Genomic_DNA"/>
</dbReference>
<keyword evidence="7" id="KW-1185">Reference proteome</keyword>
<evidence type="ECO:0000256" key="3">
    <source>
        <dbReference type="ARBA" id="ARBA00023163"/>
    </source>
</evidence>
<evidence type="ECO:0000256" key="4">
    <source>
        <dbReference type="PROSITE-ProRule" id="PRU00335"/>
    </source>
</evidence>
<proteinExistence type="predicted"/>
<dbReference type="PANTHER" id="PTHR30055:SF234">
    <property type="entry name" value="HTH-TYPE TRANSCRIPTIONAL REGULATOR BETI"/>
    <property type="match status" value="1"/>
</dbReference>
<evidence type="ECO:0000259" key="5">
    <source>
        <dbReference type="PROSITE" id="PS50977"/>
    </source>
</evidence>
<name>A0A5M8QDP5_9MICO</name>
<dbReference type="InterPro" id="IPR050109">
    <property type="entry name" value="HTH-type_TetR-like_transc_reg"/>
</dbReference>
<feature type="DNA-binding region" description="H-T-H motif" evidence="4">
    <location>
        <begin position="28"/>
        <end position="47"/>
    </location>
</feature>
<dbReference type="GO" id="GO:0000976">
    <property type="term" value="F:transcription cis-regulatory region binding"/>
    <property type="evidence" value="ECO:0007669"/>
    <property type="project" value="TreeGrafter"/>
</dbReference>
<dbReference type="InterPro" id="IPR001647">
    <property type="entry name" value="HTH_TetR"/>
</dbReference>
<dbReference type="PROSITE" id="PS50977">
    <property type="entry name" value="HTH_TETR_2"/>
    <property type="match status" value="1"/>
</dbReference>
<dbReference type="Pfam" id="PF17920">
    <property type="entry name" value="TetR_C_16"/>
    <property type="match status" value="1"/>
</dbReference>
<dbReference type="InterPro" id="IPR041678">
    <property type="entry name" value="TetR_C_16"/>
</dbReference>
<dbReference type="PANTHER" id="PTHR30055">
    <property type="entry name" value="HTH-TYPE TRANSCRIPTIONAL REGULATOR RUTR"/>
    <property type="match status" value="1"/>
</dbReference>
<evidence type="ECO:0000256" key="1">
    <source>
        <dbReference type="ARBA" id="ARBA00023015"/>
    </source>
</evidence>
<dbReference type="RefSeq" id="WP_146356791.1">
    <property type="nucleotide sequence ID" value="NZ_VOIR01000014.1"/>
</dbReference>
<keyword evidence="1" id="KW-0805">Transcription regulation</keyword>
<feature type="domain" description="HTH tetR-type" evidence="5">
    <location>
        <begin position="5"/>
        <end position="65"/>
    </location>
</feature>
<dbReference type="SUPFAM" id="SSF48498">
    <property type="entry name" value="Tetracyclin repressor-like, C-terminal domain"/>
    <property type="match status" value="1"/>
</dbReference>
<organism evidence="6 7">
    <name type="scientific">Agrococcus sediminis</name>
    <dbReference type="NCBI Taxonomy" id="2599924"/>
    <lineage>
        <taxon>Bacteria</taxon>
        <taxon>Bacillati</taxon>
        <taxon>Actinomycetota</taxon>
        <taxon>Actinomycetes</taxon>
        <taxon>Micrococcales</taxon>
        <taxon>Microbacteriaceae</taxon>
        <taxon>Agrococcus</taxon>
    </lineage>
</organism>
<dbReference type="InterPro" id="IPR036271">
    <property type="entry name" value="Tet_transcr_reg_TetR-rel_C_sf"/>
</dbReference>
<dbReference type="OrthoDB" id="4726108at2"/>
<evidence type="ECO:0000256" key="2">
    <source>
        <dbReference type="ARBA" id="ARBA00023125"/>
    </source>
</evidence>
<dbReference type="SUPFAM" id="SSF46689">
    <property type="entry name" value="Homeodomain-like"/>
    <property type="match status" value="1"/>
</dbReference>
<evidence type="ECO:0000313" key="6">
    <source>
        <dbReference type="EMBL" id="KAA6433020.1"/>
    </source>
</evidence>
<sequence>MARSPADSDAIARAAARLFVDRGYAATTVRDIAAAADVDPAVVIRRFGSKEALFLRTMESEELARAWRATLDGPLDTFGERCAAALLDSRQDTQGVFLALLRASDAEGIGSRLRDAHEERFVAPLRERLGGGDAADLRARLAAAAAGGLLYALWAVGDEALDADRDALVRCYGAVIQAAIA</sequence>
<dbReference type="AlphaFoldDB" id="A0A5M8QDP5"/>
<gene>
    <name evidence="6" type="ORF">FQ330_08670</name>
</gene>
<keyword evidence="2 4" id="KW-0238">DNA-binding</keyword>
<keyword evidence="3" id="KW-0804">Transcription</keyword>
<dbReference type="InterPro" id="IPR009057">
    <property type="entry name" value="Homeodomain-like_sf"/>
</dbReference>
<protein>
    <submittedName>
        <fullName evidence="6">Helix-turn-helix transcriptional regulator</fullName>
    </submittedName>
</protein>
<accession>A0A5M8QDP5</accession>
<evidence type="ECO:0000313" key="7">
    <source>
        <dbReference type="Proteomes" id="UP000323221"/>
    </source>
</evidence>